<sequence>MVIVKEIGDYLENKIIIYKQKNEKGIVNQSFTYKIITKFTENKAKISGILLFELQLNKLKEYQEMKSVKLHAKIWKLAKIANDYYLSEDVPLLESIEFSVKDKGYDIDYEKEN</sequence>
<dbReference type="EMBL" id="LLXI01000201">
    <property type="protein sequence ID" value="PKY42472.1"/>
    <property type="molecule type" value="Genomic_DNA"/>
</dbReference>
<comment type="caution">
    <text evidence="1">The sequence shown here is derived from an EMBL/GenBank/DDBJ whole genome shotgun (WGS) entry which is preliminary data.</text>
</comment>
<gene>
    <name evidence="1" type="ORF">RhiirA4_456295</name>
</gene>
<evidence type="ECO:0000313" key="2">
    <source>
        <dbReference type="Proteomes" id="UP000234323"/>
    </source>
</evidence>
<accession>A0A2I1G783</accession>
<protein>
    <submittedName>
        <fullName evidence="1">Uncharacterized protein</fullName>
    </submittedName>
</protein>
<dbReference type="Proteomes" id="UP000234323">
    <property type="component" value="Unassembled WGS sequence"/>
</dbReference>
<dbReference type="AlphaFoldDB" id="A0A2I1G783"/>
<name>A0A2I1G783_9GLOM</name>
<organism evidence="1 2">
    <name type="scientific">Rhizophagus irregularis</name>
    <dbReference type="NCBI Taxonomy" id="588596"/>
    <lineage>
        <taxon>Eukaryota</taxon>
        <taxon>Fungi</taxon>
        <taxon>Fungi incertae sedis</taxon>
        <taxon>Mucoromycota</taxon>
        <taxon>Glomeromycotina</taxon>
        <taxon>Glomeromycetes</taxon>
        <taxon>Glomerales</taxon>
        <taxon>Glomeraceae</taxon>
        <taxon>Rhizophagus</taxon>
    </lineage>
</organism>
<evidence type="ECO:0000313" key="1">
    <source>
        <dbReference type="EMBL" id="PKY42472.1"/>
    </source>
</evidence>
<reference evidence="1 2" key="1">
    <citation type="submission" date="2015-10" db="EMBL/GenBank/DDBJ databases">
        <title>Genome analyses suggest a sexual origin of heterokaryosis in a supposedly ancient asexual fungus.</title>
        <authorList>
            <person name="Ropars J."/>
            <person name="Sedzielewska K."/>
            <person name="Noel J."/>
            <person name="Charron P."/>
            <person name="Farinelli L."/>
            <person name="Marton T."/>
            <person name="Kruger M."/>
            <person name="Pelin A."/>
            <person name="Brachmann A."/>
            <person name="Corradi N."/>
        </authorList>
    </citation>
    <scope>NUCLEOTIDE SEQUENCE [LARGE SCALE GENOMIC DNA]</scope>
    <source>
        <strain evidence="1 2">A4</strain>
    </source>
</reference>
<proteinExistence type="predicted"/>
<keyword evidence="2" id="KW-1185">Reference proteome</keyword>